<evidence type="ECO:0000256" key="8">
    <source>
        <dbReference type="PIRSR" id="PIRSR602401-1"/>
    </source>
</evidence>
<evidence type="ECO:0000256" key="6">
    <source>
        <dbReference type="ARBA" id="ARBA00023004"/>
    </source>
</evidence>
<evidence type="ECO:0000256" key="5">
    <source>
        <dbReference type="ARBA" id="ARBA00023002"/>
    </source>
</evidence>
<keyword evidence="3 8" id="KW-0349">Heme</keyword>
<dbReference type="Pfam" id="PF00067">
    <property type="entry name" value="p450"/>
    <property type="match status" value="1"/>
</dbReference>
<dbReference type="PANTHER" id="PTHR24296">
    <property type="entry name" value="CYTOCHROME P450"/>
    <property type="match status" value="1"/>
</dbReference>
<evidence type="ECO:0000256" key="3">
    <source>
        <dbReference type="ARBA" id="ARBA00022617"/>
    </source>
</evidence>
<name>A0A8S9ID09_BRACR</name>
<dbReference type="Proteomes" id="UP000712281">
    <property type="component" value="Unassembled WGS sequence"/>
</dbReference>
<dbReference type="EMBL" id="QGKW02001911">
    <property type="protein sequence ID" value="KAF2567598.1"/>
    <property type="molecule type" value="Genomic_DNA"/>
</dbReference>
<evidence type="ECO:0000256" key="2">
    <source>
        <dbReference type="ARBA" id="ARBA00010617"/>
    </source>
</evidence>
<dbReference type="GO" id="GO:0004497">
    <property type="term" value="F:monooxygenase activity"/>
    <property type="evidence" value="ECO:0007669"/>
    <property type="project" value="UniProtKB-KW"/>
</dbReference>
<evidence type="ECO:0000313" key="9">
    <source>
        <dbReference type="EMBL" id="KAF2567598.1"/>
    </source>
</evidence>
<evidence type="ECO:0000256" key="7">
    <source>
        <dbReference type="ARBA" id="ARBA00023033"/>
    </source>
</evidence>
<keyword evidence="6 8" id="KW-0408">Iron</keyword>
<feature type="binding site" description="axial binding residue" evidence="8">
    <location>
        <position position="222"/>
    </location>
    <ligand>
        <name>heme</name>
        <dbReference type="ChEBI" id="CHEBI:30413"/>
    </ligand>
    <ligandPart>
        <name>Fe</name>
        <dbReference type="ChEBI" id="CHEBI:18248"/>
    </ligandPart>
</feature>
<dbReference type="InterPro" id="IPR001128">
    <property type="entry name" value="Cyt_P450"/>
</dbReference>
<gene>
    <name evidence="9" type="ORF">F2Q68_00024995</name>
</gene>
<dbReference type="SUPFAM" id="SSF48264">
    <property type="entry name" value="Cytochrome P450"/>
    <property type="match status" value="1"/>
</dbReference>
<dbReference type="PRINTS" id="PR00463">
    <property type="entry name" value="EP450I"/>
</dbReference>
<protein>
    <recommendedName>
        <fullName evidence="11">Cytochrome P450</fullName>
    </recommendedName>
</protein>
<dbReference type="PRINTS" id="PR00385">
    <property type="entry name" value="P450"/>
</dbReference>
<dbReference type="InterPro" id="IPR036396">
    <property type="entry name" value="Cyt_P450_sf"/>
</dbReference>
<comment type="similarity">
    <text evidence="2">Belongs to the cytochrome P450 family.</text>
</comment>
<organism evidence="9 10">
    <name type="scientific">Brassica cretica</name>
    <name type="common">Mustard</name>
    <dbReference type="NCBI Taxonomy" id="69181"/>
    <lineage>
        <taxon>Eukaryota</taxon>
        <taxon>Viridiplantae</taxon>
        <taxon>Streptophyta</taxon>
        <taxon>Embryophyta</taxon>
        <taxon>Tracheophyta</taxon>
        <taxon>Spermatophyta</taxon>
        <taxon>Magnoliopsida</taxon>
        <taxon>eudicotyledons</taxon>
        <taxon>Gunneridae</taxon>
        <taxon>Pentapetalae</taxon>
        <taxon>rosids</taxon>
        <taxon>malvids</taxon>
        <taxon>Brassicales</taxon>
        <taxon>Brassicaceae</taxon>
        <taxon>Brassiceae</taxon>
        <taxon>Brassica</taxon>
    </lineage>
</organism>
<evidence type="ECO:0000256" key="4">
    <source>
        <dbReference type="ARBA" id="ARBA00022723"/>
    </source>
</evidence>
<keyword evidence="5" id="KW-0560">Oxidoreductase</keyword>
<evidence type="ECO:0008006" key="11">
    <source>
        <dbReference type="Google" id="ProtNLM"/>
    </source>
</evidence>
<accession>A0A8S9ID09</accession>
<keyword evidence="7" id="KW-0503">Monooxygenase</keyword>
<dbReference type="InterPro" id="IPR002401">
    <property type="entry name" value="Cyt_P450_E_grp-I"/>
</dbReference>
<dbReference type="GO" id="GO:0016705">
    <property type="term" value="F:oxidoreductase activity, acting on paired donors, with incorporation or reduction of molecular oxygen"/>
    <property type="evidence" value="ECO:0007669"/>
    <property type="project" value="InterPro"/>
</dbReference>
<sequence length="277" mass="31783">MKKIMNEEGKTMPSHAAKREEIRSQGIHHHDHDGESGDFLTYYIKLDTSKYELLDPSDDKFLRDTILAIIMAIRDTSSSALTWFFWLLSKNPHVEAKIRQEIITNLPKTATSQERPWSATDRREFLNKLVYLHGALYETMRLYPPLPFQRKTSIKSDVLPSGHIVDANSNVIFLVYALGRMGSVWGEDALEFKPERWVSETGELRHEPSSKFLVFNTGPRTCSGKHLAMTSMKTIVVEILQHYDIKLVEGHKIKPKAHLNLLMKHGLRVTLTKRCSA</sequence>
<proteinExistence type="inferred from homology"/>
<evidence type="ECO:0000313" key="10">
    <source>
        <dbReference type="Proteomes" id="UP000712281"/>
    </source>
</evidence>
<keyword evidence="4 8" id="KW-0479">Metal-binding</keyword>
<evidence type="ECO:0000256" key="1">
    <source>
        <dbReference type="ARBA" id="ARBA00001971"/>
    </source>
</evidence>
<comment type="caution">
    <text evidence="9">The sequence shown here is derived from an EMBL/GenBank/DDBJ whole genome shotgun (WGS) entry which is preliminary data.</text>
</comment>
<reference evidence="9" key="1">
    <citation type="submission" date="2019-12" db="EMBL/GenBank/DDBJ databases">
        <title>Genome sequencing and annotation of Brassica cretica.</title>
        <authorList>
            <person name="Studholme D.J."/>
            <person name="Sarris P.F."/>
        </authorList>
    </citation>
    <scope>NUCLEOTIDE SEQUENCE</scope>
    <source>
        <strain evidence="9">PFS-001/15</strain>
        <tissue evidence="9">Leaf</tissue>
    </source>
</reference>
<dbReference type="Gene3D" id="1.10.630.10">
    <property type="entry name" value="Cytochrome P450"/>
    <property type="match status" value="1"/>
</dbReference>
<dbReference type="AlphaFoldDB" id="A0A8S9ID09"/>
<dbReference type="GO" id="GO:0005506">
    <property type="term" value="F:iron ion binding"/>
    <property type="evidence" value="ECO:0007669"/>
    <property type="project" value="InterPro"/>
</dbReference>
<dbReference type="GO" id="GO:0020037">
    <property type="term" value="F:heme binding"/>
    <property type="evidence" value="ECO:0007669"/>
    <property type="project" value="InterPro"/>
</dbReference>
<comment type="cofactor">
    <cofactor evidence="1 8">
        <name>heme</name>
        <dbReference type="ChEBI" id="CHEBI:30413"/>
    </cofactor>
</comment>